<dbReference type="PANTHER" id="PTHR10668">
    <property type="entry name" value="PHYTOENE DEHYDROGENASE"/>
    <property type="match status" value="1"/>
</dbReference>
<dbReference type="PANTHER" id="PTHR10668:SF105">
    <property type="entry name" value="DEHYDROGENASE-RELATED"/>
    <property type="match status" value="1"/>
</dbReference>
<dbReference type="GO" id="GO:0016491">
    <property type="term" value="F:oxidoreductase activity"/>
    <property type="evidence" value="ECO:0007669"/>
    <property type="project" value="InterPro"/>
</dbReference>
<dbReference type="AlphaFoldDB" id="A0A6P1CG16"/>
<proteinExistence type="predicted"/>
<dbReference type="SUPFAM" id="SSF51905">
    <property type="entry name" value="FAD/NAD(P)-binding domain"/>
    <property type="match status" value="1"/>
</dbReference>
<dbReference type="Pfam" id="PF01593">
    <property type="entry name" value="Amino_oxidase"/>
    <property type="match status" value="1"/>
</dbReference>
<comment type="subunit">
    <text evidence="2">Interacts with COX5B; this interaction may contribute to localize PYROXD2 to the inner face of the inner mitochondrial membrane.</text>
</comment>
<dbReference type="InterPro" id="IPR036188">
    <property type="entry name" value="FAD/NAD-bd_sf"/>
</dbReference>
<name>A0A6P1CG16_9NOCA</name>
<evidence type="ECO:0000313" key="5">
    <source>
        <dbReference type="EMBL" id="NEW31561.1"/>
    </source>
</evidence>
<comment type="function">
    <text evidence="1">Probable oxidoreductase that may play a role as regulator of mitochondrial function.</text>
</comment>
<protein>
    <recommendedName>
        <fullName evidence="3">Pyridine nucleotide-disulfide oxidoreductase domain-containing protein 2</fullName>
    </recommendedName>
</protein>
<gene>
    <name evidence="5" type="ORF">GV791_03155</name>
</gene>
<dbReference type="RefSeq" id="WP_163841534.1">
    <property type="nucleotide sequence ID" value="NZ_JAAGVB010000003.1"/>
</dbReference>
<dbReference type="Gene3D" id="3.50.50.60">
    <property type="entry name" value="FAD/NAD(P)-binding domain"/>
    <property type="match status" value="2"/>
</dbReference>
<organism evidence="5 6">
    <name type="scientific">Nocardia cyriacigeorgica</name>
    <dbReference type="NCBI Taxonomy" id="135487"/>
    <lineage>
        <taxon>Bacteria</taxon>
        <taxon>Bacillati</taxon>
        <taxon>Actinomycetota</taxon>
        <taxon>Actinomycetes</taxon>
        <taxon>Mycobacteriales</taxon>
        <taxon>Nocardiaceae</taxon>
        <taxon>Nocardia</taxon>
    </lineage>
</organism>
<accession>A0A6P1CG16</accession>
<reference evidence="5 6" key="1">
    <citation type="submission" date="2020-01" db="EMBL/GenBank/DDBJ databases">
        <title>Genetics and antimicrobial susceptibilities of Nocardia species isolated from the soil; a comparison with species isolated from humans.</title>
        <authorList>
            <person name="Carrasco G."/>
            <person name="Monzon S."/>
            <person name="Sansegundo M."/>
            <person name="Garcia E."/>
            <person name="Garrido N."/>
            <person name="Medina M.J."/>
            <person name="Villalon P."/>
            <person name="Ramirez-Arocha A.C."/>
            <person name="Jimenez P."/>
            <person name="Cuesta I."/>
            <person name="Valdezate S."/>
        </authorList>
    </citation>
    <scope>NUCLEOTIDE SEQUENCE [LARGE SCALE GENOMIC DNA]</scope>
    <source>
        <strain evidence="5 6">CNM20110626</strain>
    </source>
</reference>
<dbReference type="EMBL" id="JAAGVB010000003">
    <property type="protein sequence ID" value="NEW31561.1"/>
    <property type="molecule type" value="Genomic_DNA"/>
</dbReference>
<dbReference type="InterPro" id="IPR002937">
    <property type="entry name" value="Amino_oxidase"/>
</dbReference>
<dbReference type="Proteomes" id="UP000471166">
    <property type="component" value="Unassembled WGS sequence"/>
</dbReference>
<comment type="caution">
    <text evidence="5">The sequence shown here is derived from an EMBL/GenBank/DDBJ whole genome shotgun (WGS) entry which is preliminary data.</text>
</comment>
<evidence type="ECO:0000259" key="4">
    <source>
        <dbReference type="Pfam" id="PF01593"/>
    </source>
</evidence>
<sequence length="490" mass="52019">MADVVVVGSGPNGMAAAVVLARAGLSVEVYEAQDTVGGGCRTAEVTLPGFQHDLCAGAHPMALASPFFRAFDLPAHDVELLTPQASYAHPLDGGRAGVAWRDLERTVDGLGADGPAWRSLFAPLVRDWPQVVDLAMSDMRHVPALSPTAVRFGLRMLEQGSPLWNVRFREDEAPALLSGVATHAITEPRALPAVGAGLLLGTLAHAGGWVIPRGGSQTIIDALIAELERLGGRVFTGHRVDSLAEFDDARAIVLDTAPTELLRLGGERLPDRYRRKLGRFRYGGAACKVDFALSGPVPWQAEGCASAGTLHLIGTRAEAMAAERAVAAGRHAERPYVLSIQPGVVDPSRAPEGNHTFYTYAHVPNGSDRDISDAVIAQVERFAPGFRDLILAMNVRTAAQMPVHNANYVGGDISAGAMNLRQTAFRPLARWNPYATPLPGVYLCSSSTPPGPGVHGMSGLHAAQHVLRTRFGVRTDPLELLRTAPDDVGA</sequence>
<evidence type="ECO:0000313" key="6">
    <source>
        <dbReference type="Proteomes" id="UP000471166"/>
    </source>
</evidence>
<evidence type="ECO:0000256" key="3">
    <source>
        <dbReference type="ARBA" id="ARBA00040298"/>
    </source>
</evidence>
<dbReference type="PRINTS" id="PR00419">
    <property type="entry name" value="ADXRDTASE"/>
</dbReference>
<evidence type="ECO:0000256" key="1">
    <source>
        <dbReference type="ARBA" id="ARBA00037217"/>
    </source>
</evidence>
<feature type="domain" description="Amine oxidase" evidence="4">
    <location>
        <begin position="13"/>
        <end position="467"/>
    </location>
</feature>
<evidence type="ECO:0000256" key="2">
    <source>
        <dbReference type="ARBA" id="ARBA00038825"/>
    </source>
</evidence>